<dbReference type="Proteomes" id="UP000326557">
    <property type="component" value="Unassembled WGS sequence"/>
</dbReference>
<protein>
    <submittedName>
        <fullName evidence="1">Uncharacterized protein</fullName>
    </submittedName>
</protein>
<name>A0A5E7A5I3_PSEFL</name>
<dbReference type="RefSeq" id="WP_150632859.1">
    <property type="nucleotide sequence ID" value="NZ_CABVHI010000027.1"/>
</dbReference>
<dbReference type="AlphaFoldDB" id="A0A5E7A5I3"/>
<proteinExistence type="predicted"/>
<dbReference type="EMBL" id="CABVHP010000001">
    <property type="protein sequence ID" value="VVN72154.1"/>
    <property type="molecule type" value="Genomic_DNA"/>
</dbReference>
<evidence type="ECO:0000313" key="1">
    <source>
        <dbReference type="EMBL" id="VVN72154.1"/>
    </source>
</evidence>
<organism evidence="1 2">
    <name type="scientific">Pseudomonas fluorescens</name>
    <dbReference type="NCBI Taxonomy" id="294"/>
    <lineage>
        <taxon>Bacteria</taxon>
        <taxon>Pseudomonadati</taxon>
        <taxon>Pseudomonadota</taxon>
        <taxon>Gammaproteobacteria</taxon>
        <taxon>Pseudomonadales</taxon>
        <taxon>Pseudomonadaceae</taxon>
        <taxon>Pseudomonas</taxon>
    </lineage>
</organism>
<reference evidence="1 2" key="1">
    <citation type="submission" date="2019-09" db="EMBL/GenBank/DDBJ databases">
        <authorList>
            <person name="Chandra G."/>
            <person name="Truman W A."/>
        </authorList>
    </citation>
    <scope>NUCLEOTIDE SEQUENCE [LARGE SCALE GENOMIC DNA]</scope>
    <source>
        <strain evidence="1">PS704</strain>
    </source>
</reference>
<dbReference type="OrthoDB" id="6959735at2"/>
<accession>A0A5E7A5I3</accession>
<sequence>MRDDFTINQVVGLECVYLSTTEHYRLDCFIEQYIKTRNLRSVPGIDGTLRLTLKHYPGKPPVMVNEVNAWIDKTLGYRALHPDVLQLDDV</sequence>
<gene>
    <name evidence="1" type="ORF">PS704_00499</name>
</gene>
<evidence type="ECO:0000313" key="2">
    <source>
        <dbReference type="Proteomes" id="UP000326557"/>
    </source>
</evidence>